<dbReference type="AlphaFoldDB" id="A0AAE4SCE7"/>
<keyword evidence="2" id="KW-1185">Reference proteome</keyword>
<proteinExistence type="predicted"/>
<accession>A0AAE4SCE7</accession>
<protein>
    <submittedName>
        <fullName evidence="1">Uncharacterized protein</fullName>
    </submittedName>
</protein>
<sequence length="278" mass="30463">MMVPRLLSILLVIVLVVVSVGYLTGAIGEGYGDSGNVFSFLSPTSSPTPLPTRVSVTPSVTSTPTAVPTWDTIPISSQVNEIVTFTPTVTMTAAVPTMNDVTPAYVVHMDDTMQYNSSTERMFELDVVEVPFVLYFSFNPGKVKKMYLTKDATSANTVSYSSWNPATGKYGSWSETESRYSVKSTDVIDPNAWFRIDVIRVYDDPKQYADAVQLGGGKEKLAEKKLLYGDNGIIVKQDGYARGYSSEVEKELKLFSSGHYIIKVTGNQIVANIQMLSP</sequence>
<reference evidence="1" key="1">
    <citation type="submission" date="2023-06" db="EMBL/GenBank/DDBJ databases">
        <title>Genome sequence of Methancorpusculaceae sp. Ag1.</title>
        <authorList>
            <person name="Protasov E."/>
            <person name="Platt K."/>
            <person name="Poehlein A."/>
            <person name="Daniel R."/>
            <person name="Brune A."/>
        </authorList>
    </citation>
    <scope>NUCLEOTIDE SEQUENCE</scope>
    <source>
        <strain evidence="1">Ag1</strain>
    </source>
</reference>
<organism evidence="1 2">
    <name type="scientific">Methanorbis furvi</name>
    <dbReference type="NCBI Taxonomy" id="3028299"/>
    <lineage>
        <taxon>Archaea</taxon>
        <taxon>Methanobacteriati</taxon>
        <taxon>Methanobacteriota</taxon>
        <taxon>Stenosarchaea group</taxon>
        <taxon>Methanomicrobia</taxon>
        <taxon>Methanomicrobiales</taxon>
        <taxon>Methanocorpusculaceae</taxon>
        <taxon>Methanorbis</taxon>
    </lineage>
</organism>
<dbReference type="RefSeq" id="WP_338094865.1">
    <property type="nucleotide sequence ID" value="NZ_JAWDKA010000010.1"/>
</dbReference>
<dbReference type="Proteomes" id="UP001273136">
    <property type="component" value="Unassembled WGS sequence"/>
</dbReference>
<evidence type="ECO:0000313" key="2">
    <source>
        <dbReference type="Proteomes" id="UP001273136"/>
    </source>
</evidence>
<dbReference type="EMBL" id="JAWDKA010000010">
    <property type="protein sequence ID" value="MDV0442445.1"/>
    <property type="molecule type" value="Genomic_DNA"/>
</dbReference>
<gene>
    <name evidence="1" type="ORF">McpAg1_16880</name>
</gene>
<comment type="caution">
    <text evidence="1">The sequence shown here is derived from an EMBL/GenBank/DDBJ whole genome shotgun (WGS) entry which is preliminary data.</text>
</comment>
<name>A0AAE4SCE7_9EURY</name>
<evidence type="ECO:0000313" key="1">
    <source>
        <dbReference type="EMBL" id="MDV0442445.1"/>
    </source>
</evidence>